<protein>
    <submittedName>
        <fullName evidence="2">Uncharacterized protein</fullName>
    </submittedName>
</protein>
<dbReference type="EMBL" id="AZBU02000013">
    <property type="protein sequence ID" value="TKR58767.1"/>
    <property type="molecule type" value="Genomic_DNA"/>
</dbReference>
<comment type="caution">
    <text evidence="2">The sequence shown here is derived from an EMBL/GenBank/DDBJ whole genome shotgun (WGS) entry which is preliminary data.</text>
</comment>
<feature type="region of interest" description="Disordered" evidence="1">
    <location>
        <begin position="29"/>
        <end position="94"/>
    </location>
</feature>
<evidence type="ECO:0000256" key="1">
    <source>
        <dbReference type="SAM" id="MobiDB-lite"/>
    </source>
</evidence>
<keyword evidence="3" id="KW-1185">Reference proteome</keyword>
<reference evidence="2 3" key="2">
    <citation type="journal article" date="2019" name="G3 (Bethesda)">
        <title>Hybrid Assembly of the Genome of the Entomopathogenic Nematode Steinernema carpocapsae Identifies the X-Chromosome.</title>
        <authorList>
            <person name="Serra L."/>
            <person name="Macchietto M."/>
            <person name="Macias-Munoz A."/>
            <person name="McGill C.J."/>
            <person name="Rodriguez I.M."/>
            <person name="Rodriguez B."/>
            <person name="Murad R."/>
            <person name="Mortazavi A."/>
        </authorList>
    </citation>
    <scope>NUCLEOTIDE SEQUENCE [LARGE SCALE GENOMIC DNA]</scope>
    <source>
        <strain evidence="2 3">ALL</strain>
    </source>
</reference>
<accession>A0A4U5LRX9</accession>
<dbReference type="AlphaFoldDB" id="A0A4U5LRX9"/>
<sequence>MQRLPEIRTLRGPTAFSLRTAPLQLARWVSSTQSSCFPRTRSRDPIFRQPHCGPRRPRLPPQRSAQRPSAPRPKKQDSTTKQRIENSGRCTLQS</sequence>
<feature type="compositionally biased region" description="Basic and acidic residues" evidence="1">
    <location>
        <begin position="74"/>
        <end position="86"/>
    </location>
</feature>
<evidence type="ECO:0000313" key="2">
    <source>
        <dbReference type="EMBL" id="TKR58767.1"/>
    </source>
</evidence>
<evidence type="ECO:0000313" key="3">
    <source>
        <dbReference type="Proteomes" id="UP000298663"/>
    </source>
</evidence>
<dbReference type="Proteomes" id="UP000298663">
    <property type="component" value="Unassembled WGS sequence"/>
</dbReference>
<reference evidence="2 3" key="1">
    <citation type="journal article" date="2015" name="Genome Biol.">
        <title>Comparative genomics of Steinernema reveals deeply conserved gene regulatory networks.</title>
        <authorList>
            <person name="Dillman A.R."/>
            <person name="Macchietto M."/>
            <person name="Porter C.F."/>
            <person name="Rogers A."/>
            <person name="Williams B."/>
            <person name="Antoshechkin I."/>
            <person name="Lee M.M."/>
            <person name="Goodwin Z."/>
            <person name="Lu X."/>
            <person name="Lewis E.E."/>
            <person name="Goodrich-Blair H."/>
            <person name="Stock S.P."/>
            <person name="Adams B.J."/>
            <person name="Sternberg P.W."/>
            <person name="Mortazavi A."/>
        </authorList>
    </citation>
    <scope>NUCLEOTIDE SEQUENCE [LARGE SCALE GENOMIC DNA]</scope>
    <source>
        <strain evidence="2 3">ALL</strain>
    </source>
</reference>
<organism evidence="2 3">
    <name type="scientific">Steinernema carpocapsae</name>
    <name type="common">Entomopathogenic nematode</name>
    <dbReference type="NCBI Taxonomy" id="34508"/>
    <lineage>
        <taxon>Eukaryota</taxon>
        <taxon>Metazoa</taxon>
        <taxon>Ecdysozoa</taxon>
        <taxon>Nematoda</taxon>
        <taxon>Chromadorea</taxon>
        <taxon>Rhabditida</taxon>
        <taxon>Tylenchina</taxon>
        <taxon>Panagrolaimomorpha</taxon>
        <taxon>Strongyloidoidea</taxon>
        <taxon>Steinernematidae</taxon>
        <taxon>Steinernema</taxon>
    </lineage>
</organism>
<gene>
    <name evidence="2" type="ORF">L596_030173</name>
</gene>
<name>A0A4U5LRX9_STECR</name>
<proteinExistence type="predicted"/>